<comment type="similarity">
    <text evidence="1">Belongs to the sigma-70 factor family. ECF subfamily.</text>
</comment>
<dbReference type="SUPFAM" id="SSF88946">
    <property type="entry name" value="Sigma2 domain of RNA polymerase sigma factors"/>
    <property type="match status" value="1"/>
</dbReference>
<dbReference type="AlphaFoldDB" id="A0A1I0EE06"/>
<keyword evidence="8" id="KW-1185">Reference proteome</keyword>
<dbReference type="Pfam" id="PF04542">
    <property type="entry name" value="Sigma70_r2"/>
    <property type="match status" value="1"/>
</dbReference>
<keyword evidence="3" id="KW-0731">Sigma factor</keyword>
<dbReference type="NCBIfam" id="TIGR02937">
    <property type="entry name" value="sigma70-ECF"/>
    <property type="match status" value="1"/>
</dbReference>
<dbReference type="InterPro" id="IPR007627">
    <property type="entry name" value="RNA_pol_sigma70_r2"/>
</dbReference>
<proteinExistence type="inferred from homology"/>
<dbReference type="Proteomes" id="UP000198762">
    <property type="component" value="Unassembled WGS sequence"/>
</dbReference>
<organism evidence="7 8">
    <name type="scientific">Marinobacter segnicrescens</name>
    <dbReference type="NCBI Taxonomy" id="430453"/>
    <lineage>
        <taxon>Bacteria</taxon>
        <taxon>Pseudomonadati</taxon>
        <taxon>Pseudomonadota</taxon>
        <taxon>Gammaproteobacteria</taxon>
        <taxon>Pseudomonadales</taxon>
        <taxon>Marinobacteraceae</taxon>
        <taxon>Marinobacter</taxon>
    </lineage>
</organism>
<keyword evidence="4" id="KW-0804">Transcription</keyword>
<evidence type="ECO:0000256" key="2">
    <source>
        <dbReference type="ARBA" id="ARBA00023015"/>
    </source>
</evidence>
<dbReference type="PANTHER" id="PTHR43133">
    <property type="entry name" value="RNA POLYMERASE ECF-TYPE SIGMA FACTO"/>
    <property type="match status" value="1"/>
</dbReference>
<dbReference type="CDD" id="cd06171">
    <property type="entry name" value="Sigma70_r4"/>
    <property type="match status" value="1"/>
</dbReference>
<dbReference type="InterPro" id="IPR013324">
    <property type="entry name" value="RNA_pol_sigma_r3/r4-like"/>
</dbReference>
<evidence type="ECO:0000256" key="4">
    <source>
        <dbReference type="ARBA" id="ARBA00023163"/>
    </source>
</evidence>
<dbReference type="SUPFAM" id="SSF88659">
    <property type="entry name" value="Sigma3 and sigma4 domains of RNA polymerase sigma factors"/>
    <property type="match status" value="1"/>
</dbReference>
<gene>
    <name evidence="7" type="ORF">SAMN04487962_109131</name>
</gene>
<name>A0A1I0EE06_9GAMM</name>
<dbReference type="Gene3D" id="1.10.10.10">
    <property type="entry name" value="Winged helix-like DNA-binding domain superfamily/Winged helix DNA-binding domain"/>
    <property type="match status" value="1"/>
</dbReference>
<feature type="domain" description="RNA polymerase sigma factor 70 region 4 type 2" evidence="6">
    <location>
        <begin position="143"/>
        <end position="194"/>
    </location>
</feature>
<sequence length="207" mass="23359">MALPTERITDDSNLVSALQAGDQQAFHQAVREFSPGMLAVARYYLDPSSAEDVVQETWVNVVEAVKKFEGRSGLKTWLHRIVANRCKNRLRTANREVSSEFGEALEPGIASRFESGGRWATPPRLRLEEHAELLMENGALNDCLDKHLSALPEQQRSAVMLYEAHQHKAEDVCNILDISASNLRVLVHRARQKIYLMVEDFQETGEC</sequence>
<evidence type="ECO:0000313" key="7">
    <source>
        <dbReference type="EMBL" id="SET43282.1"/>
    </source>
</evidence>
<keyword evidence="2" id="KW-0805">Transcription regulation</keyword>
<accession>A0A1I0EE06</accession>
<dbReference type="InterPro" id="IPR014284">
    <property type="entry name" value="RNA_pol_sigma-70_dom"/>
</dbReference>
<dbReference type="GO" id="GO:0003677">
    <property type="term" value="F:DNA binding"/>
    <property type="evidence" value="ECO:0007669"/>
    <property type="project" value="InterPro"/>
</dbReference>
<dbReference type="InterPro" id="IPR013249">
    <property type="entry name" value="RNA_pol_sigma70_r4_t2"/>
</dbReference>
<evidence type="ECO:0000256" key="3">
    <source>
        <dbReference type="ARBA" id="ARBA00023082"/>
    </source>
</evidence>
<feature type="domain" description="RNA polymerase sigma-70 region 2" evidence="5">
    <location>
        <begin position="30"/>
        <end position="95"/>
    </location>
</feature>
<evidence type="ECO:0000259" key="5">
    <source>
        <dbReference type="Pfam" id="PF04542"/>
    </source>
</evidence>
<evidence type="ECO:0000256" key="1">
    <source>
        <dbReference type="ARBA" id="ARBA00010641"/>
    </source>
</evidence>
<dbReference type="GO" id="GO:0016987">
    <property type="term" value="F:sigma factor activity"/>
    <property type="evidence" value="ECO:0007669"/>
    <property type="project" value="UniProtKB-KW"/>
</dbReference>
<dbReference type="STRING" id="430453.SAMN04487962_109131"/>
<dbReference type="RefSeq" id="WP_091851806.1">
    <property type="nucleotide sequence ID" value="NZ_FOHZ01000009.1"/>
</dbReference>
<dbReference type="EMBL" id="FOHZ01000009">
    <property type="protein sequence ID" value="SET43282.1"/>
    <property type="molecule type" value="Genomic_DNA"/>
</dbReference>
<dbReference type="OrthoDB" id="9784272at2"/>
<evidence type="ECO:0000313" key="8">
    <source>
        <dbReference type="Proteomes" id="UP000198762"/>
    </source>
</evidence>
<dbReference type="GO" id="GO:0006352">
    <property type="term" value="P:DNA-templated transcription initiation"/>
    <property type="evidence" value="ECO:0007669"/>
    <property type="project" value="InterPro"/>
</dbReference>
<protein>
    <submittedName>
        <fullName evidence="7">RNA polymerase sigma-70 factor, ECF subfamily</fullName>
    </submittedName>
</protein>
<reference evidence="8" key="1">
    <citation type="submission" date="2016-10" db="EMBL/GenBank/DDBJ databases">
        <authorList>
            <person name="Varghese N."/>
            <person name="Submissions S."/>
        </authorList>
    </citation>
    <scope>NUCLEOTIDE SEQUENCE [LARGE SCALE GENOMIC DNA]</scope>
    <source>
        <strain evidence="8">CGMCC 1.6489</strain>
    </source>
</reference>
<dbReference type="PANTHER" id="PTHR43133:SF53">
    <property type="entry name" value="ECF RNA POLYMERASE SIGMA-E FACTOR"/>
    <property type="match status" value="1"/>
</dbReference>
<dbReference type="InterPro" id="IPR039425">
    <property type="entry name" value="RNA_pol_sigma-70-like"/>
</dbReference>
<evidence type="ECO:0000259" key="6">
    <source>
        <dbReference type="Pfam" id="PF08281"/>
    </source>
</evidence>
<dbReference type="InterPro" id="IPR036388">
    <property type="entry name" value="WH-like_DNA-bd_sf"/>
</dbReference>
<dbReference type="InterPro" id="IPR013325">
    <property type="entry name" value="RNA_pol_sigma_r2"/>
</dbReference>
<dbReference type="Pfam" id="PF08281">
    <property type="entry name" value="Sigma70_r4_2"/>
    <property type="match status" value="1"/>
</dbReference>
<dbReference type="Gene3D" id="1.10.1740.10">
    <property type="match status" value="1"/>
</dbReference>